<protein>
    <submittedName>
        <fullName evidence="1">Uncharacterized protein</fullName>
    </submittedName>
</protein>
<sequence>MRVSEPNLLNHLRNKKRPMYVNSLIRHKTPSFLFSVPLVKKFSRKPPKQRQNQWAETAGYKDRSDSYFFRESSYIYKKKKSKPSTQPFVRVSVSLFVGGKLKKYLGHALMNM</sequence>
<dbReference type="EMBL" id="BMAW01005288">
    <property type="protein sequence ID" value="GFS93385.1"/>
    <property type="molecule type" value="Genomic_DNA"/>
</dbReference>
<evidence type="ECO:0000313" key="2">
    <source>
        <dbReference type="Proteomes" id="UP000887013"/>
    </source>
</evidence>
<dbReference type="AlphaFoldDB" id="A0A8X6N4P1"/>
<dbReference type="Proteomes" id="UP000887013">
    <property type="component" value="Unassembled WGS sequence"/>
</dbReference>
<keyword evidence="2" id="KW-1185">Reference proteome</keyword>
<reference evidence="1" key="1">
    <citation type="submission" date="2020-08" db="EMBL/GenBank/DDBJ databases">
        <title>Multicomponent nature underlies the extraordinary mechanical properties of spider dragline silk.</title>
        <authorList>
            <person name="Kono N."/>
            <person name="Nakamura H."/>
            <person name="Mori M."/>
            <person name="Yoshida Y."/>
            <person name="Ohtoshi R."/>
            <person name="Malay A.D."/>
            <person name="Moran D.A.P."/>
            <person name="Tomita M."/>
            <person name="Numata K."/>
            <person name="Arakawa K."/>
        </authorList>
    </citation>
    <scope>NUCLEOTIDE SEQUENCE</scope>
</reference>
<organism evidence="1 2">
    <name type="scientific">Nephila pilipes</name>
    <name type="common">Giant wood spider</name>
    <name type="synonym">Nephila maculata</name>
    <dbReference type="NCBI Taxonomy" id="299642"/>
    <lineage>
        <taxon>Eukaryota</taxon>
        <taxon>Metazoa</taxon>
        <taxon>Ecdysozoa</taxon>
        <taxon>Arthropoda</taxon>
        <taxon>Chelicerata</taxon>
        <taxon>Arachnida</taxon>
        <taxon>Araneae</taxon>
        <taxon>Araneomorphae</taxon>
        <taxon>Entelegynae</taxon>
        <taxon>Araneoidea</taxon>
        <taxon>Nephilidae</taxon>
        <taxon>Nephila</taxon>
    </lineage>
</organism>
<gene>
    <name evidence="1" type="ORF">NPIL_118751</name>
</gene>
<name>A0A8X6N4P1_NEPPI</name>
<evidence type="ECO:0000313" key="1">
    <source>
        <dbReference type="EMBL" id="GFS93385.1"/>
    </source>
</evidence>
<proteinExistence type="predicted"/>
<accession>A0A8X6N4P1</accession>
<comment type="caution">
    <text evidence="1">The sequence shown here is derived from an EMBL/GenBank/DDBJ whole genome shotgun (WGS) entry which is preliminary data.</text>
</comment>